<reference evidence="2 3" key="1">
    <citation type="submission" date="2017-08" db="EMBL/GenBank/DDBJ databases">
        <title>Infants hospitalized years apart are colonized by the same room-sourced microbial strains.</title>
        <authorList>
            <person name="Brooks B."/>
            <person name="Olm M.R."/>
            <person name="Firek B.A."/>
            <person name="Baker R."/>
            <person name="Thomas B.C."/>
            <person name="Morowitz M.J."/>
            <person name="Banfield J.F."/>
        </authorList>
    </citation>
    <scope>NUCLEOTIDE SEQUENCE [LARGE SCALE GENOMIC DNA]</scope>
    <source>
        <strain evidence="2">S2_005_002_R2_34</strain>
    </source>
</reference>
<dbReference type="AlphaFoldDB" id="A0A2W5NES3"/>
<evidence type="ECO:0000256" key="1">
    <source>
        <dbReference type="SAM" id="SignalP"/>
    </source>
</evidence>
<dbReference type="Proteomes" id="UP000249185">
    <property type="component" value="Unassembled WGS sequence"/>
</dbReference>
<protein>
    <submittedName>
        <fullName evidence="2">Uncharacterized protein</fullName>
    </submittedName>
</protein>
<feature type="chain" id="PRO_5016067632" evidence="1">
    <location>
        <begin position="26"/>
        <end position="92"/>
    </location>
</feature>
<evidence type="ECO:0000313" key="2">
    <source>
        <dbReference type="EMBL" id="PZQ49275.1"/>
    </source>
</evidence>
<organism evidence="2 3">
    <name type="scientific">Rhodovulum sulfidophilum</name>
    <name type="common">Rhodobacter sulfidophilus</name>
    <dbReference type="NCBI Taxonomy" id="35806"/>
    <lineage>
        <taxon>Bacteria</taxon>
        <taxon>Pseudomonadati</taxon>
        <taxon>Pseudomonadota</taxon>
        <taxon>Alphaproteobacteria</taxon>
        <taxon>Rhodobacterales</taxon>
        <taxon>Paracoccaceae</taxon>
        <taxon>Rhodovulum</taxon>
    </lineage>
</organism>
<sequence length="92" mass="9771">MKRSFITLVTAAVLAAAPLASVGYAQNTDINMIEDQVNADLAQNGINGIDTSTLTLKQLQEIKLITGAGGDRQDMQRQIEAVLGRAPDSQSN</sequence>
<dbReference type="EMBL" id="QFPW01000008">
    <property type="protein sequence ID" value="PZQ49275.1"/>
    <property type="molecule type" value="Genomic_DNA"/>
</dbReference>
<comment type="caution">
    <text evidence="2">The sequence shown here is derived from an EMBL/GenBank/DDBJ whole genome shotgun (WGS) entry which is preliminary data.</text>
</comment>
<evidence type="ECO:0000313" key="3">
    <source>
        <dbReference type="Proteomes" id="UP000249185"/>
    </source>
</evidence>
<accession>A0A2W5NES3</accession>
<proteinExistence type="predicted"/>
<gene>
    <name evidence="2" type="ORF">DI556_12045</name>
</gene>
<name>A0A2W5NES3_RHOSU</name>
<feature type="signal peptide" evidence="1">
    <location>
        <begin position="1"/>
        <end position="25"/>
    </location>
</feature>
<keyword evidence="1" id="KW-0732">Signal</keyword>